<name>A0A133U5Q0_9EURY</name>
<protein>
    <recommendedName>
        <fullName evidence="2">SecDF P1 head subdomain domain-containing protein</fullName>
    </recommendedName>
</protein>
<evidence type="ECO:0000313" key="3">
    <source>
        <dbReference type="EMBL" id="KXA89505.1"/>
    </source>
</evidence>
<dbReference type="Gene3D" id="3.30.1360.200">
    <property type="match status" value="1"/>
</dbReference>
<gene>
    <name evidence="3" type="ORF">AKJ57_05240</name>
</gene>
<keyword evidence="1" id="KW-0812">Transmembrane</keyword>
<dbReference type="AlphaFoldDB" id="A0A133U5Q0"/>
<sequence length="243" mass="27341">MAGFRDKRIILLGVLAIISTYAIVAIGPNWGIDIKGGSRIMLRTEATHVKIKVSGYNAPDVDNHVDNILNSMRENLNANVTVLPKENYQEDGKLKLEIGKRVDRNIIEILLREEDNILSHSTDVKPRLQEELINALRRRVDPSGTLGAQFKPVGTQYIRFEVPLDPERAETLLGEVGRLEIFIEDNLVVKGEHIRNVESSRKNLEGQYIVPFSFKNEGARRFANATENKQGYPGVIYLDRPAG</sequence>
<evidence type="ECO:0000313" key="4">
    <source>
        <dbReference type="Proteomes" id="UP000070163"/>
    </source>
</evidence>
<proteinExistence type="predicted"/>
<dbReference type="Proteomes" id="UP000070163">
    <property type="component" value="Unassembled WGS sequence"/>
</dbReference>
<evidence type="ECO:0000259" key="2">
    <source>
        <dbReference type="Pfam" id="PF22599"/>
    </source>
</evidence>
<keyword evidence="1" id="KW-1133">Transmembrane helix</keyword>
<organism evidence="3 4">
    <name type="scientific">candidate division MSBL1 archaeon SCGC-AAA259A05</name>
    <dbReference type="NCBI Taxonomy" id="1698259"/>
    <lineage>
        <taxon>Archaea</taxon>
        <taxon>Methanobacteriati</taxon>
        <taxon>Methanobacteriota</taxon>
        <taxon>candidate division MSBL1</taxon>
    </lineage>
</organism>
<accession>A0A133U5Q0</accession>
<keyword evidence="4" id="KW-1185">Reference proteome</keyword>
<evidence type="ECO:0000256" key="1">
    <source>
        <dbReference type="SAM" id="Phobius"/>
    </source>
</evidence>
<feature type="domain" description="SecDF P1 head subdomain" evidence="2">
    <location>
        <begin position="180"/>
        <end position="239"/>
    </location>
</feature>
<comment type="caution">
    <text evidence="3">The sequence shown here is derived from an EMBL/GenBank/DDBJ whole genome shotgun (WGS) entry which is preliminary data.</text>
</comment>
<dbReference type="InterPro" id="IPR022646">
    <property type="entry name" value="SecD/SecF_CS"/>
</dbReference>
<dbReference type="Pfam" id="PF22599">
    <property type="entry name" value="SecDF_P1_head"/>
    <property type="match status" value="1"/>
</dbReference>
<dbReference type="Pfam" id="PF07549">
    <property type="entry name" value="Sec_GG"/>
    <property type="match status" value="1"/>
</dbReference>
<dbReference type="InterPro" id="IPR054384">
    <property type="entry name" value="SecDF_P1_head"/>
</dbReference>
<keyword evidence="1" id="KW-0472">Membrane</keyword>
<dbReference type="EMBL" id="LHXJ01000076">
    <property type="protein sequence ID" value="KXA89505.1"/>
    <property type="molecule type" value="Genomic_DNA"/>
</dbReference>
<feature type="non-terminal residue" evidence="3">
    <location>
        <position position="243"/>
    </location>
</feature>
<reference evidence="3 4" key="1">
    <citation type="journal article" date="2016" name="Sci. Rep.">
        <title>Metabolic traits of an uncultured archaeal lineage -MSBL1- from brine pools of the Red Sea.</title>
        <authorList>
            <person name="Mwirichia R."/>
            <person name="Alam I."/>
            <person name="Rashid M."/>
            <person name="Vinu M."/>
            <person name="Ba-Alawi W."/>
            <person name="Anthony Kamau A."/>
            <person name="Kamanda Ngugi D."/>
            <person name="Goker M."/>
            <person name="Klenk H.P."/>
            <person name="Bajic V."/>
            <person name="Stingl U."/>
        </authorList>
    </citation>
    <scope>NUCLEOTIDE SEQUENCE [LARGE SCALE GENOMIC DNA]</scope>
    <source>
        <strain evidence="3">SCGC-AAA259A05</strain>
    </source>
</reference>
<feature type="transmembrane region" description="Helical" evidence="1">
    <location>
        <begin position="9"/>
        <end position="31"/>
    </location>
</feature>